<feature type="transmembrane region" description="Helical" evidence="2">
    <location>
        <begin position="73"/>
        <end position="96"/>
    </location>
</feature>
<dbReference type="AlphaFoldDB" id="A0AAD0W7W3"/>
<feature type="compositionally biased region" description="Polar residues" evidence="1">
    <location>
        <begin position="1"/>
        <end position="16"/>
    </location>
</feature>
<sequence length="119" mass="13059">MRWRSCPSNQATQPQSHGRCRRPNARKRIDSPPGPPAHFLFLGGEMRDMGKAGEFASEAVKAAPPVTISAVSLYGISVADWVSILTIAYLLMLFFTSGPKVVAAARRYVAVIKEWRTGK</sequence>
<evidence type="ECO:0000256" key="1">
    <source>
        <dbReference type="SAM" id="MobiDB-lite"/>
    </source>
</evidence>
<dbReference type="EMBL" id="CP031968">
    <property type="protein sequence ID" value="AXT46629.1"/>
    <property type="molecule type" value="Genomic_DNA"/>
</dbReference>
<name>A0AAD0W7W3_9NEIS</name>
<evidence type="ECO:0000313" key="4">
    <source>
        <dbReference type="Proteomes" id="UP000259465"/>
    </source>
</evidence>
<keyword evidence="2" id="KW-0472">Membrane</keyword>
<dbReference type="InterPro" id="IPR019682">
    <property type="entry name" value="Phage_T7_Gp17.5_holin"/>
</dbReference>
<dbReference type="Pfam" id="PF10746">
    <property type="entry name" value="Phage_holin_2_2"/>
    <property type="match status" value="1"/>
</dbReference>
<protein>
    <submittedName>
        <fullName evidence="3">Uncharacterized protein</fullName>
    </submittedName>
</protein>
<keyword evidence="4" id="KW-1185">Reference proteome</keyword>
<reference evidence="3 4" key="1">
    <citation type="submission" date="2018-08" db="EMBL/GenBank/DDBJ databases">
        <title>Complete genome sequence of JP2-74.</title>
        <authorList>
            <person name="Wu L."/>
        </authorList>
    </citation>
    <scope>NUCLEOTIDE SEQUENCE [LARGE SCALE GENOMIC DNA]</scope>
    <source>
        <strain evidence="3 4">JP2-74</strain>
    </source>
</reference>
<gene>
    <name evidence="3" type="ORF">D1345_10690</name>
</gene>
<keyword evidence="2" id="KW-1133">Transmembrane helix</keyword>
<dbReference type="KEGG" id="crz:D1345_10690"/>
<keyword evidence="2" id="KW-0812">Transmembrane</keyword>
<accession>A0AAD0W7W3</accession>
<organism evidence="3 4">
    <name type="scientific">Chromobacterium rhizoryzae</name>
    <dbReference type="NCBI Taxonomy" id="1778675"/>
    <lineage>
        <taxon>Bacteria</taxon>
        <taxon>Pseudomonadati</taxon>
        <taxon>Pseudomonadota</taxon>
        <taxon>Betaproteobacteria</taxon>
        <taxon>Neisseriales</taxon>
        <taxon>Chromobacteriaceae</taxon>
        <taxon>Chromobacterium</taxon>
    </lineage>
</organism>
<dbReference type="GO" id="GO:0044659">
    <property type="term" value="P:viral release from host cell by cytolysis"/>
    <property type="evidence" value="ECO:0007669"/>
    <property type="project" value="InterPro"/>
</dbReference>
<dbReference type="Proteomes" id="UP000259465">
    <property type="component" value="Chromosome"/>
</dbReference>
<evidence type="ECO:0000256" key="2">
    <source>
        <dbReference type="SAM" id="Phobius"/>
    </source>
</evidence>
<evidence type="ECO:0000313" key="3">
    <source>
        <dbReference type="EMBL" id="AXT46629.1"/>
    </source>
</evidence>
<feature type="region of interest" description="Disordered" evidence="1">
    <location>
        <begin position="1"/>
        <end position="35"/>
    </location>
</feature>
<proteinExistence type="predicted"/>